<dbReference type="GO" id="GO:0032259">
    <property type="term" value="P:methylation"/>
    <property type="evidence" value="ECO:0007669"/>
    <property type="project" value="UniProtKB-KW"/>
</dbReference>
<organism evidence="3 4">
    <name type="scientific">Chromobacterium subtsugae</name>
    <dbReference type="NCBI Taxonomy" id="251747"/>
    <lineage>
        <taxon>Bacteria</taxon>
        <taxon>Pseudomonadati</taxon>
        <taxon>Pseudomonadota</taxon>
        <taxon>Betaproteobacteria</taxon>
        <taxon>Neisseriales</taxon>
        <taxon>Chromobacteriaceae</taxon>
        <taxon>Chromobacterium</taxon>
    </lineage>
</organism>
<evidence type="ECO:0000256" key="1">
    <source>
        <dbReference type="ARBA" id="ARBA00022679"/>
    </source>
</evidence>
<dbReference type="GO" id="GO:0008168">
    <property type="term" value="F:methyltransferase activity"/>
    <property type="evidence" value="ECO:0007669"/>
    <property type="project" value="UniProtKB-KW"/>
</dbReference>
<protein>
    <submittedName>
        <fullName evidence="3">Methyltransferase domain-containing protein</fullName>
    </submittedName>
</protein>
<name>A0ABS7FAJ9_9NEIS</name>
<dbReference type="Proteomes" id="UP000711178">
    <property type="component" value="Unassembled WGS sequence"/>
</dbReference>
<proteinExistence type="predicted"/>
<keyword evidence="1" id="KW-0808">Transferase</keyword>
<dbReference type="InterPro" id="IPR029063">
    <property type="entry name" value="SAM-dependent_MTases_sf"/>
</dbReference>
<dbReference type="SUPFAM" id="SSF53335">
    <property type="entry name" value="S-adenosyl-L-methionine-dependent methyltransferases"/>
    <property type="match status" value="1"/>
</dbReference>
<reference evidence="3 4" key="1">
    <citation type="submission" date="2021-05" db="EMBL/GenBank/DDBJ databases">
        <title>Draft Whole Genome Sequencing Of Biosensor Chromobacterium violaceum Strain CV026 Reveals A Regulatory RNA In Chromobacterium violaceum Phenotype Regulatory Network.</title>
        <authorList>
            <person name="Hong K.W."/>
            <person name="Chan K.G."/>
            <person name="Chang C.-Y."/>
        </authorList>
    </citation>
    <scope>NUCLEOTIDE SEQUENCE [LARGE SCALE GENOMIC DNA]</scope>
    <source>
        <strain evidence="3 4">ATCC 31532</strain>
    </source>
</reference>
<dbReference type="Gene3D" id="3.40.50.150">
    <property type="entry name" value="Vaccinia Virus protein VP39"/>
    <property type="match status" value="1"/>
</dbReference>
<dbReference type="RefSeq" id="WP_043574584.1">
    <property type="nucleotide sequence ID" value="NZ_CP142381.1"/>
</dbReference>
<evidence type="ECO:0000259" key="2">
    <source>
        <dbReference type="Pfam" id="PF13649"/>
    </source>
</evidence>
<feature type="domain" description="Methyltransferase" evidence="2">
    <location>
        <begin position="38"/>
        <end position="130"/>
    </location>
</feature>
<dbReference type="InterPro" id="IPR041698">
    <property type="entry name" value="Methyltransf_25"/>
</dbReference>
<accession>A0ABS7FAJ9</accession>
<keyword evidence="3" id="KW-0489">Methyltransferase</keyword>
<dbReference type="GeneID" id="89685072"/>
<comment type="caution">
    <text evidence="3">The sequence shown here is derived from an EMBL/GenBank/DDBJ whole genome shotgun (WGS) entry which is preliminary data.</text>
</comment>
<keyword evidence="4" id="KW-1185">Reference proteome</keyword>
<dbReference type="CDD" id="cd02440">
    <property type="entry name" value="AdoMet_MTases"/>
    <property type="match status" value="1"/>
</dbReference>
<evidence type="ECO:0000313" key="3">
    <source>
        <dbReference type="EMBL" id="MBW8287104.1"/>
    </source>
</evidence>
<gene>
    <name evidence="3" type="ORF">KIF53_05610</name>
</gene>
<dbReference type="PANTHER" id="PTHR43861">
    <property type="entry name" value="TRANS-ACONITATE 2-METHYLTRANSFERASE-RELATED"/>
    <property type="match status" value="1"/>
</dbReference>
<evidence type="ECO:0000313" key="4">
    <source>
        <dbReference type="Proteomes" id="UP000711178"/>
    </source>
</evidence>
<dbReference type="EMBL" id="JAHDTB010000003">
    <property type="protein sequence ID" value="MBW8287104.1"/>
    <property type="molecule type" value="Genomic_DNA"/>
</dbReference>
<dbReference type="Pfam" id="PF13649">
    <property type="entry name" value="Methyltransf_25"/>
    <property type="match status" value="1"/>
</dbReference>
<sequence>MTNGLYEEQALAEVYDLLNGWGEDNDYYLGLTPRGGRVLDLGCGTGLLAAAMARHAEVTALDPAAAMLAVARTRPGARKVRWLQADARRFQLAERFEFICCAGHAVQVFLSVDDRRALWRNVKRHLAPDGVFAFETRNPHALAWLQWEGQAPRRAVHLRHGAVELSHRLLSERDGLVAYRSHYRFLDQGRERSVDAELRFCDAPTLTAELEAAGLRVIGVAGDWQGGEWRADSREIIMRLGHAQPGLPALG</sequence>